<dbReference type="InterPro" id="IPR043968">
    <property type="entry name" value="SGNH"/>
</dbReference>
<feature type="transmembrane region" description="Helical" evidence="2">
    <location>
        <begin position="252"/>
        <end position="271"/>
    </location>
</feature>
<dbReference type="PANTHER" id="PTHR23028">
    <property type="entry name" value="ACETYLTRANSFERASE"/>
    <property type="match status" value="1"/>
</dbReference>
<evidence type="ECO:0000256" key="1">
    <source>
        <dbReference type="SAM" id="MobiDB-lite"/>
    </source>
</evidence>
<dbReference type="Pfam" id="PF19040">
    <property type="entry name" value="SGNH"/>
    <property type="match status" value="1"/>
</dbReference>
<feature type="transmembrane region" description="Helical" evidence="2">
    <location>
        <begin position="277"/>
        <end position="298"/>
    </location>
</feature>
<sequence>MTGVVATPPAVTPRHARGRVRPTGTPADRFRPDIQALRALAVTLVVVYHLWPTRLTGGYVGVDVFFVISGYLITSHMWREAVETGGIRLGRFWARRARRLLPSALTVLLVTAVASIWLLPAATVGSSLKEILASVFYGENWFLAASSVDYQAAESAASPVRHYWSLSVEEQFYVMLPLLLVGAIWFARRARLPHRRVVMGVIVSAALASFGYGLWLTAVSPAAYFSTFTRLWEFAFGAVVAIAVGRVSGRPWIAALGLVLIVGSAVAFDAATPFPGYHALVPVVGTALVLVGGSGTFVDRVGLWRPVAHVGRTSYAIYLWHWPLIVLAPALLGEEPGRLDKLAIAAITVVLATATTLLIEDPVRFSPRLLAGRSPRAVAAWSLAGMATVTLVVVAGMLAADARAERERERADELAARLEACLGAGSLLPGIECPPPAGEPVFVPALADLEDDSGNRPECWAGLEDPNFHQCTVGRPGATGERFLVLGDSHSNALLAAYDSLGRTTDWTFDIAGHAGCYPTTRTLHGPGTVRDACTEWREAALDAIEGAHDYDAIIVTRRHLDEPDAERRERDVEALVEAWNLAPEGVPVLVLPDNPRMDRDFVACLESEGPQRAHVCGAPVADALPPDLLRDAAEQARDARVVDLTPAYCADGQCSPVIGSVIVYRPDGHHVSATYAATVAPFLERGIEAALAGRDATAQAAQ</sequence>
<keyword evidence="6" id="KW-1185">Reference proteome</keyword>
<organism evidence="5 6">
    <name type="scientific">Demequina sediminis</name>
    <dbReference type="NCBI Taxonomy" id="1930058"/>
    <lineage>
        <taxon>Bacteria</taxon>
        <taxon>Bacillati</taxon>
        <taxon>Actinomycetota</taxon>
        <taxon>Actinomycetes</taxon>
        <taxon>Micrococcales</taxon>
        <taxon>Demequinaceae</taxon>
        <taxon>Demequina</taxon>
    </lineage>
</organism>
<keyword evidence="2" id="KW-1133">Transmembrane helix</keyword>
<proteinExistence type="predicted"/>
<dbReference type="EMBL" id="BAABRR010000006">
    <property type="protein sequence ID" value="GAA5518980.1"/>
    <property type="molecule type" value="Genomic_DNA"/>
</dbReference>
<reference evidence="5 6" key="1">
    <citation type="submission" date="2024-02" db="EMBL/GenBank/DDBJ databases">
        <title>Lysinimicrobium sediminis NBRC 112286.</title>
        <authorList>
            <person name="Ichikawa N."/>
            <person name="Katano-Makiyama Y."/>
            <person name="Hidaka K."/>
        </authorList>
    </citation>
    <scope>NUCLEOTIDE SEQUENCE [LARGE SCALE GENOMIC DNA]</scope>
    <source>
        <strain evidence="5 6">NBRC 112286</strain>
    </source>
</reference>
<feature type="transmembrane region" description="Helical" evidence="2">
    <location>
        <begin position="99"/>
        <end position="119"/>
    </location>
</feature>
<evidence type="ECO:0000256" key="2">
    <source>
        <dbReference type="SAM" id="Phobius"/>
    </source>
</evidence>
<accession>A0ABP9WGM6</accession>
<dbReference type="InterPro" id="IPR050879">
    <property type="entry name" value="Acyltransferase_3"/>
</dbReference>
<dbReference type="Pfam" id="PF01757">
    <property type="entry name" value="Acyl_transf_3"/>
    <property type="match status" value="1"/>
</dbReference>
<feature type="transmembrane region" description="Helical" evidence="2">
    <location>
        <begin position="222"/>
        <end position="245"/>
    </location>
</feature>
<evidence type="ECO:0000259" key="3">
    <source>
        <dbReference type="Pfam" id="PF01757"/>
    </source>
</evidence>
<keyword evidence="2" id="KW-0472">Membrane</keyword>
<feature type="domain" description="Acyltransferase 3" evidence="3">
    <location>
        <begin position="33"/>
        <end position="356"/>
    </location>
</feature>
<feature type="transmembrane region" description="Helical" evidence="2">
    <location>
        <begin position="342"/>
        <end position="359"/>
    </location>
</feature>
<feature type="region of interest" description="Disordered" evidence="1">
    <location>
        <begin position="1"/>
        <end position="24"/>
    </location>
</feature>
<feature type="transmembrane region" description="Helical" evidence="2">
    <location>
        <begin position="172"/>
        <end position="190"/>
    </location>
</feature>
<dbReference type="PANTHER" id="PTHR23028:SF53">
    <property type="entry name" value="ACYL_TRANSF_3 DOMAIN-CONTAINING PROTEIN"/>
    <property type="match status" value="1"/>
</dbReference>
<evidence type="ECO:0000313" key="5">
    <source>
        <dbReference type="EMBL" id="GAA5518980.1"/>
    </source>
</evidence>
<feature type="transmembrane region" description="Helical" evidence="2">
    <location>
        <begin position="197"/>
        <end position="216"/>
    </location>
</feature>
<gene>
    <name evidence="5" type="ORF">Lsed01_01414</name>
</gene>
<keyword evidence="2" id="KW-0812">Transmembrane</keyword>
<evidence type="ECO:0008006" key="7">
    <source>
        <dbReference type="Google" id="ProtNLM"/>
    </source>
</evidence>
<feature type="domain" description="SGNH" evidence="4">
    <location>
        <begin position="467"/>
        <end position="685"/>
    </location>
</feature>
<name>A0ABP9WGM6_9MICO</name>
<dbReference type="Proteomes" id="UP001426770">
    <property type="component" value="Unassembled WGS sequence"/>
</dbReference>
<feature type="transmembrane region" description="Helical" evidence="2">
    <location>
        <begin position="57"/>
        <end position="78"/>
    </location>
</feature>
<evidence type="ECO:0000313" key="6">
    <source>
        <dbReference type="Proteomes" id="UP001426770"/>
    </source>
</evidence>
<evidence type="ECO:0000259" key="4">
    <source>
        <dbReference type="Pfam" id="PF19040"/>
    </source>
</evidence>
<comment type="caution">
    <text evidence="5">The sequence shown here is derived from an EMBL/GenBank/DDBJ whole genome shotgun (WGS) entry which is preliminary data.</text>
</comment>
<protein>
    <recommendedName>
        <fullName evidence="7">Acyltransferase</fullName>
    </recommendedName>
</protein>
<dbReference type="InterPro" id="IPR002656">
    <property type="entry name" value="Acyl_transf_3_dom"/>
</dbReference>
<feature type="transmembrane region" description="Helical" evidence="2">
    <location>
        <begin position="379"/>
        <end position="400"/>
    </location>
</feature>